<reference evidence="1 2" key="1">
    <citation type="journal article" date="2020" name="Nature">
        <title>Six reference-quality genomes reveal evolution of bat adaptations.</title>
        <authorList>
            <person name="Jebb D."/>
            <person name="Huang Z."/>
            <person name="Pippel M."/>
            <person name="Hughes G.M."/>
            <person name="Lavrichenko K."/>
            <person name="Devanna P."/>
            <person name="Winkler S."/>
            <person name="Jermiin L.S."/>
            <person name="Skirmuntt E.C."/>
            <person name="Katzourakis A."/>
            <person name="Burkitt-Gray L."/>
            <person name="Ray D.A."/>
            <person name="Sullivan K.A.M."/>
            <person name="Roscito J.G."/>
            <person name="Kirilenko B.M."/>
            <person name="Davalos L.M."/>
            <person name="Corthals A.P."/>
            <person name="Power M.L."/>
            <person name="Jones G."/>
            <person name="Ransome R.D."/>
            <person name="Dechmann D.K.N."/>
            <person name="Locatelli A.G."/>
            <person name="Puechmaille S.J."/>
            <person name="Fedrigo O."/>
            <person name="Jarvis E.D."/>
            <person name="Hiller M."/>
            <person name="Vernes S.C."/>
            <person name="Myers E.W."/>
            <person name="Teeling E.C."/>
        </authorList>
    </citation>
    <scope>NUCLEOTIDE SEQUENCE [LARGE SCALE GENOMIC DNA]</scope>
    <source>
        <strain evidence="1">MPipKuh1</strain>
        <tissue evidence="1">Flight muscle</tissue>
    </source>
</reference>
<evidence type="ECO:0000313" key="1">
    <source>
        <dbReference type="EMBL" id="KAF6382463.1"/>
    </source>
</evidence>
<proteinExistence type="predicted"/>
<dbReference type="Proteomes" id="UP000558488">
    <property type="component" value="Unassembled WGS sequence"/>
</dbReference>
<gene>
    <name evidence="1" type="ORF">mPipKuh1_008840</name>
</gene>
<comment type="caution">
    <text evidence="1">The sequence shown here is derived from an EMBL/GenBank/DDBJ whole genome shotgun (WGS) entry which is preliminary data.</text>
</comment>
<dbReference type="EMBL" id="JACAGB010000002">
    <property type="protein sequence ID" value="KAF6382463.1"/>
    <property type="molecule type" value="Genomic_DNA"/>
</dbReference>
<dbReference type="AlphaFoldDB" id="A0A7J8A7H9"/>
<name>A0A7J8A7H9_PIPKU</name>
<organism evidence="1 2">
    <name type="scientific">Pipistrellus kuhlii</name>
    <name type="common">Kuhl's pipistrelle</name>
    <dbReference type="NCBI Taxonomy" id="59472"/>
    <lineage>
        <taxon>Eukaryota</taxon>
        <taxon>Metazoa</taxon>
        <taxon>Chordata</taxon>
        <taxon>Craniata</taxon>
        <taxon>Vertebrata</taxon>
        <taxon>Euteleostomi</taxon>
        <taxon>Mammalia</taxon>
        <taxon>Eutheria</taxon>
        <taxon>Laurasiatheria</taxon>
        <taxon>Chiroptera</taxon>
        <taxon>Yangochiroptera</taxon>
        <taxon>Vespertilionidae</taxon>
        <taxon>Pipistrellus</taxon>
    </lineage>
</organism>
<keyword evidence="2" id="KW-1185">Reference proteome</keyword>
<sequence>MKHLIQSWPLGQQDSTPFSCHLEHNKSRKVFLSKISTKPRLLLCASTSLTEDLFVYGDLLKVPREKEPPGKQWCPALRQPIVVIKQCASAETASQTPAPPQAGARMLFGVYCWNGDGHIHVHNCSSLYTCIFPKT</sequence>
<accession>A0A7J8A7H9</accession>
<evidence type="ECO:0000313" key="2">
    <source>
        <dbReference type="Proteomes" id="UP000558488"/>
    </source>
</evidence>
<protein>
    <submittedName>
        <fullName evidence="1">Uncharacterized protein</fullName>
    </submittedName>
</protein>